<organism evidence="6 7">
    <name type="scientific">Psychrobacillus soli</name>
    <dbReference type="NCBI Taxonomy" id="1543965"/>
    <lineage>
        <taxon>Bacteria</taxon>
        <taxon>Bacillati</taxon>
        <taxon>Bacillota</taxon>
        <taxon>Bacilli</taxon>
        <taxon>Bacillales</taxon>
        <taxon>Bacillaceae</taxon>
        <taxon>Psychrobacillus</taxon>
    </lineage>
</organism>
<dbReference type="InterPro" id="IPR020843">
    <property type="entry name" value="ER"/>
</dbReference>
<comment type="similarity">
    <text evidence="4">Belongs to the zinc-containing alcohol dehydrogenase family.</text>
</comment>
<dbReference type="OrthoDB" id="9770238at2"/>
<evidence type="ECO:0000256" key="1">
    <source>
        <dbReference type="ARBA" id="ARBA00022723"/>
    </source>
</evidence>
<dbReference type="PANTHER" id="PTHR43401:SF2">
    <property type="entry name" value="L-THREONINE 3-DEHYDROGENASE"/>
    <property type="match status" value="1"/>
</dbReference>
<dbReference type="Gene3D" id="3.90.180.10">
    <property type="entry name" value="Medium-chain alcohol dehydrogenases, catalytic domain"/>
    <property type="match status" value="1"/>
</dbReference>
<dbReference type="RefSeq" id="WP_142604861.1">
    <property type="nucleotide sequence ID" value="NZ_VDGG01000001.1"/>
</dbReference>
<dbReference type="InterPro" id="IPR013154">
    <property type="entry name" value="ADH-like_N"/>
</dbReference>
<dbReference type="InterPro" id="IPR011032">
    <property type="entry name" value="GroES-like_sf"/>
</dbReference>
<dbReference type="Proteomes" id="UP000318937">
    <property type="component" value="Unassembled WGS sequence"/>
</dbReference>
<comment type="cofactor">
    <cofactor evidence="4">
        <name>Zn(2+)</name>
        <dbReference type="ChEBI" id="CHEBI:29105"/>
    </cofactor>
</comment>
<keyword evidence="7" id="KW-1185">Reference proteome</keyword>
<dbReference type="PANTHER" id="PTHR43401">
    <property type="entry name" value="L-THREONINE 3-DEHYDROGENASE"/>
    <property type="match status" value="1"/>
</dbReference>
<dbReference type="AlphaFoldDB" id="A0A544TMZ1"/>
<gene>
    <name evidence="6" type="ORF">FG383_00350</name>
</gene>
<dbReference type="EMBL" id="VDGG01000001">
    <property type="protein sequence ID" value="TQR18775.1"/>
    <property type="molecule type" value="Genomic_DNA"/>
</dbReference>
<evidence type="ECO:0000313" key="6">
    <source>
        <dbReference type="EMBL" id="TQR18775.1"/>
    </source>
</evidence>
<keyword evidence="2 4" id="KW-0862">Zinc</keyword>
<dbReference type="Pfam" id="PF08240">
    <property type="entry name" value="ADH_N"/>
    <property type="match status" value="1"/>
</dbReference>
<dbReference type="PROSITE" id="PS00059">
    <property type="entry name" value="ADH_ZINC"/>
    <property type="match status" value="1"/>
</dbReference>
<dbReference type="InterPro" id="IPR002328">
    <property type="entry name" value="ADH_Zn_CS"/>
</dbReference>
<keyword evidence="3" id="KW-0560">Oxidoreductase</keyword>
<dbReference type="InterPro" id="IPR036291">
    <property type="entry name" value="NAD(P)-bd_dom_sf"/>
</dbReference>
<evidence type="ECO:0000313" key="7">
    <source>
        <dbReference type="Proteomes" id="UP000318937"/>
    </source>
</evidence>
<dbReference type="SMART" id="SM00829">
    <property type="entry name" value="PKS_ER"/>
    <property type="match status" value="1"/>
</dbReference>
<evidence type="ECO:0000259" key="5">
    <source>
        <dbReference type="SMART" id="SM00829"/>
    </source>
</evidence>
<dbReference type="GO" id="GO:0016491">
    <property type="term" value="F:oxidoreductase activity"/>
    <property type="evidence" value="ECO:0007669"/>
    <property type="project" value="UniProtKB-KW"/>
</dbReference>
<feature type="domain" description="Enoyl reductase (ER)" evidence="5">
    <location>
        <begin position="10"/>
        <end position="336"/>
    </location>
</feature>
<dbReference type="GO" id="GO:0008270">
    <property type="term" value="F:zinc ion binding"/>
    <property type="evidence" value="ECO:0007669"/>
    <property type="project" value="InterPro"/>
</dbReference>
<name>A0A544TMZ1_9BACI</name>
<dbReference type="Gene3D" id="3.40.50.720">
    <property type="entry name" value="NAD(P)-binding Rossmann-like Domain"/>
    <property type="match status" value="1"/>
</dbReference>
<proteinExistence type="inferred from homology"/>
<dbReference type="SUPFAM" id="SSF50129">
    <property type="entry name" value="GroES-like"/>
    <property type="match status" value="1"/>
</dbReference>
<evidence type="ECO:0000256" key="3">
    <source>
        <dbReference type="ARBA" id="ARBA00023002"/>
    </source>
</evidence>
<evidence type="ECO:0000256" key="4">
    <source>
        <dbReference type="RuleBase" id="RU361277"/>
    </source>
</evidence>
<reference evidence="6 7" key="1">
    <citation type="submission" date="2019-05" db="EMBL/GenBank/DDBJ databases">
        <title>Psychrobacillus vulpis sp. nov., a new species isolated from feces of a red fox that inhabits in The Tablas de Daimiel Natural Park, Albacete, Spain.</title>
        <authorList>
            <person name="Rodriguez M."/>
            <person name="Reina J.C."/>
            <person name="Bejar V."/>
            <person name="Llamas I."/>
        </authorList>
    </citation>
    <scope>NUCLEOTIDE SEQUENCE [LARGE SCALE GENOMIC DNA]</scope>
    <source>
        <strain evidence="6 7">NHI-2</strain>
    </source>
</reference>
<dbReference type="InterPro" id="IPR050129">
    <property type="entry name" value="Zn_alcohol_dh"/>
</dbReference>
<evidence type="ECO:0000256" key="2">
    <source>
        <dbReference type="ARBA" id="ARBA00022833"/>
    </source>
</evidence>
<dbReference type="SUPFAM" id="SSF51735">
    <property type="entry name" value="NAD(P)-binding Rossmann-fold domains"/>
    <property type="match status" value="1"/>
</dbReference>
<dbReference type="InterPro" id="IPR013149">
    <property type="entry name" value="ADH-like_C"/>
</dbReference>
<comment type="caution">
    <text evidence="6">The sequence shown here is derived from an EMBL/GenBank/DDBJ whole genome shotgun (WGS) entry which is preliminary data.</text>
</comment>
<dbReference type="Pfam" id="PF00107">
    <property type="entry name" value="ADH_zinc_N"/>
    <property type="match status" value="1"/>
</dbReference>
<keyword evidence="1 4" id="KW-0479">Metal-binding</keyword>
<accession>A0A544TMZ1</accession>
<protein>
    <submittedName>
        <fullName evidence="6">Zinc-binding dehydrogenase</fullName>
    </submittedName>
</protein>
<sequence>MKGLVKFEKGPSGVRLIEIESKPLREKELLVKIHAAGICGTDLHIMEDEYPYNAPVVLGHEYSGIVVEVGSEVMDFSVGDRVVSLTAASTCGNCVYCDQGLLMLCKEKQSIGSQVDGAFTEYITIPEKIAFKITSGVSLDEAALTEPLACAVRCIMERGNVQGGDLVLVSGPGTIGMLALLVAKANGGRVVVAGTHADRERLEFAKKLGAVDTVVIDSEESMQQVMAKYPFDVAIECAGHEVSLDNCIRLLKMQGNLIQMGLFGKKIKFNSDLVLMKELHYSNGFATEPTSWRIALNLLENKLVDVRPLISNKVELSDWERGIQLVKDKVGYKTLLIPNV</sequence>